<evidence type="ECO:0000256" key="7">
    <source>
        <dbReference type="ARBA" id="ARBA00023136"/>
    </source>
</evidence>
<dbReference type="NCBIfam" id="TIGR00974">
    <property type="entry name" value="3a0107s02c"/>
    <property type="match status" value="1"/>
</dbReference>
<dbReference type="InterPro" id="IPR000515">
    <property type="entry name" value="MetI-like"/>
</dbReference>
<feature type="transmembrane region" description="Helical" evidence="8">
    <location>
        <begin position="310"/>
        <end position="331"/>
    </location>
</feature>
<comment type="subcellular location">
    <subcellularLocation>
        <location evidence="1 8">Cell membrane</location>
        <topology evidence="1 8">Multi-pass membrane protein</topology>
    </subcellularLocation>
</comment>
<evidence type="ECO:0000313" key="13">
    <source>
        <dbReference type="Proteomes" id="UP001154111"/>
    </source>
</evidence>
<keyword evidence="3" id="KW-0813">Transport</keyword>
<dbReference type="Proteomes" id="UP001154111">
    <property type="component" value="Chromosome"/>
</dbReference>
<dbReference type="InterPro" id="IPR035906">
    <property type="entry name" value="MetI-like_sf"/>
</dbReference>
<keyword evidence="5 8" id="KW-0812">Transmembrane</keyword>
<accession>A0AAU9VJQ3</accession>
<dbReference type="RefSeq" id="WP_254006577.1">
    <property type="nucleotide sequence ID" value="NZ_OW659477.1"/>
</dbReference>
<dbReference type="EMBL" id="OW659477">
    <property type="protein sequence ID" value="CAH2762754.1"/>
    <property type="molecule type" value="Genomic_DNA"/>
</dbReference>
<name>A0AAU9VJQ3_9FIRM</name>
<keyword evidence="4 8" id="KW-1003">Cell membrane</keyword>
<keyword evidence="12" id="KW-1185">Reference proteome</keyword>
<dbReference type="Gene3D" id="1.10.3720.10">
    <property type="entry name" value="MetI-like"/>
    <property type="match status" value="1"/>
</dbReference>
<comment type="similarity">
    <text evidence="2 8">Belongs to the binding-protein-dependent transport system permease family. CysTW subfamily.</text>
</comment>
<reference evidence="11" key="1">
    <citation type="submission" date="2022-04" db="EMBL/GenBank/DDBJ databases">
        <authorList>
            <person name="Forde T."/>
        </authorList>
    </citation>
    <scope>NUCLEOTIDE SEQUENCE</scope>
    <source>
        <strain evidence="11">A18Y016a</strain>
        <strain evidence="10">A18Y020d</strain>
    </source>
</reference>
<gene>
    <name evidence="11" type="primary">pstC_1</name>
    <name evidence="11" type="ORF">ERYAMS2_01361</name>
    <name evidence="10" type="ORF">ERYAMS_01067</name>
</gene>
<evidence type="ECO:0000256" key="4">
    <source>
        <dbReference type="ARBA" id="ARBA00022475"/>
    </source>
</evidence>
<evidence type="ECO:0000313" key="10">
    <source>
        <dbReference type="EMBL" id="CAH2762728.1"/>
    </source>
</evidence>
<evidence type="ECO:0000256" key="8">
    <source>
        <dbReference type="RuleBase" id="RU363043"/>
    </source>
</evidence>
<keyword evidence="6 8" id="KW-1133">Transmembrane helix</keyword>
<feature type="domain" description="ABC transmembrane type-1" evidence="9">
    <location>
        <begin position="187"/>
        <end position="394"/>
    </location>
</feature>
<dbReference type="Proteomes" id="UP001154095">
    <property type="component" value="Chromosome"/>
</dbReference>
<evidence type="ECO:0000313" key="12">
    <source>
        <dbReference type="Proteomes" id="UP001154095"/>
    </source>
</evidence>
<feature type="transmembrane region" description="Helical" evidence="8">
    <location>
        <begin position="12"/>
        <end position="36"/>
    </location>
</feature>
<feature type="transmembrane region" description="Helical" evidence="8">
    <location>
        <begin position="232"/>
        <end position="251"/>
    </location>
</feature>
<dbReference type="InterPro" id="IPR005672">
    <property type="entry name" value="Phosphate_PstA"/>
</dbReference>
<dbReference type="CDD" id="cd06261">
    <property type="entry name" value="TM_PBP2"/>
    <property type="match status" value="1"/>
</dbReference>
<dbReference type="EMBL" id="OW659496">
    <property type="protein sequence ID" value="CAH2762728.1"/>
    <property type="molecule type" value="Genomic_DNA"/>
</dbReference>
<dbReference type="PANTHER" id="PTHR43470:SF3">
    <property type="entry name" value="PHOSPHATE TRANSPORT SYSTEM PERMEASE PROTEIN PSTA-RELATED"/>
    <property type="match status" value="1"/>
</dbReference>
<proteinExistence type="inferred from homology"/>
<dbReference type="SUPFAM" id="SSF161098">
    <property type="entry name" value="MetI-like"/>
    <property type="match status" value="1"/>
</dbReference>
<dbReference type="GO" id="GO:0005315">
    <property type="term" value="F:phosphate transmembrane transporter activity"/>
    <property type="evidence" value="ECO:0007669"/>
    <property type="project" value="InterPro"/>
</dbReference>
<organism evidence="11 13">
    <name type="scientific">Erysipelothrix amsterdamensis</name>
    <dbReference type="NCBI Taxonomy" id="2929157"/>
    <lineage>
        <taxon>Bacteria</taxon>
        <taxon>Bacillati</taxon>
        <taxon>Bacillota</taxon>
        <taxon>Erysipelotrichia</taxon>
        <taxon>Erysipelotrichales</taxon>
        <taxon>Erysipelotrichaceae</taxon>
        <taxon>Erysipelothrix</taxon>
    </lineage>
</organism>
<dbReference type="PANTHER" id="PTHR43470">
    <property type="entry name" value="PHOSPHATE TRANSPORT SYSTEM PERMEASE PROTEIN PSTA-RELATED"/>
    <property type="match status" value="1"/>
</dbReference>
<evidence type="ECO:0000256" key="5">
    <source>
        <dbReference type="ARBA" id="ARBA00022692"/>
    </source>
</evidence>
<feature type="transmembrane region" description="Helical" evidence="8">
    <location>
        <begin position="257"/>
        <end position="278"/>
    </location>
</feature>
<dbReference type="AlphaFoldDB" id="A0AAU9VJQ3"/>
<feature type="transmembrane region" description="Helical" evidence="8">
    <location>
        <begin position="375"/>
        <end position="397"/>
    </location>
</feature>
<evidence type="ECO:0000256" key="2">
    <source>
        <dbReference type="ARBA" id="ARBA00007069"/>
    </source>
</evidence>
<dbReference type="Pfam" id="PF00528">
    <property type="entry name" value="BPD_transp_1"/>
    <property type="match status" value="1"/>
</dbReference>
<evidence type="ECO:0000313" key="11">
    <source>
        <dbReference type="EMBL" id="CAH2762754.1"/>
    </source>
</evidence>
<dbReference type="GO" id="GO:0035435">
    <property type="term" value="P:phosphate ion transmembrane transport"/>
    <property type="evidence" value="ECO:0007669"/>
    <property type="project" value="InterPro"/>
</dbReference>
<evidence type="ECO:0000256" key="1">
    <source>
        <dbReference type="ARBA" id="ARBA00004651"/>
    </source>
</evidence>
<evidence type="ECO:0000259" key="9">
    <source>
        <dbReference type="PROSITE" id="PS50928"/>
    </source>
</evidence>
<dbReference type="PROSITE" id="PS50928">
    <property type="entry name" value="ABC_TM1"/>
    <property type="match status" value="1"/>
</dbReference>
<sequence length="407" mass="44066">MTRKRRIHDFLLNGITYVASLLSVLVLVGIFSFVIVRGKDTLSLDMLKSNYWSENYLLGFSKTESGIYVNPGNLDSGDVFNESYGIAVRNDKNHEGKKTVIVTYIDDKSPFNETYNLTAGPQFEKHQVMHRGDAIERITMRDSNGNRMISGHVAGDDAKSLSLKLDQAQRLESIYFKTQSGGIWGSILATLLLIATSLLFALPLGIGAALYLTEIAPDTAMTRMLESSIEMLAGVPSIIFGLLGIAVLFPITAFFNVSGLSILLGGMTMAIILLPVIIRSVKESLLVVPDGLRSASLSLGGTQTQTIFKVVLPSALPGILSAVLLSVSRIIGESAALIYTMGTFVNDAPGLTQGGTSLAVHIWSVMSQEQPNFELASAISIVILALVLILNLTVKYISKQLQKRMGY</sequence>
<feature type="transmembrane region" description="Helical" evidence="8">
    <location>
        <begin position="183"/>
        <end position="212"/>
    </location>
</feature>
<dbReference type="GO" id="GO:0005886">
    <property type="term" value="C:plasma membrane"/>
    <property type="evidence" value="ECO:0007669"/>
    <property type="project" value="UniProtKB-SubCell"/>
</dbReference>
<evidence type="ECO:0000256" key="6">
    <source>
        <dbReference type="ARBA" id="ARBA00022989"/>
    </source>
</evidence>
<evidence type="ECO:0000256" key="3">
    <source>
        <dbReference type="ARBA" id="ARBA00022448"/>
    </source>
</evidence>
<keyword evidence="7 8" id="KW-0472">Membrane</keyword>
<protein>
    <recommendedName>
        <fullName evidence="8">Phosphate transport system permease protein PstA</fullName>
    </recommendedName>
</protein>